<evidence type="ECO:0000256" key="1">
    <source>
        <dbReference type="ARBA" id="ARBA00001961"/>
    </source>
</evidence>
<proteinExistence type="predicted"/>
<dbReference type="SMART" id="SM00702">
    <property type="entry name" value="P4Hc"/>
    <property type="match status" value="1"/>
</dbReference>
<dbReference type="InterPro" id="IPR006620">
    <property type="entry name" value="Pro_4_hyd_alph"/>
</dbReference>
<dbReference type="PaxDb" id="2903-EOD21628"/>
<accession>A0A0D3KTI4</accession>
<evidence type="ECO:0000256" key="3">
    <source>
        <dbReference type="ARBA" id="ARBA00022896"/>
    </source>
</evidence>
<keyword evidence="9" id="KW-1185">Reference proteome</keyword>
<name>A0A0D3KTI4_EMIH1</name>
<dbReference type="PROSITE" id="PS51471">
    <property type="entry name" value="FE2OG_OXY"/>
    <property type="match status" value="1"/>
</dbReference>
<dbReference type="InterPro" id="IPR005123">
    <property type="entry name" value="Oxoglu/Fe-dep_dioxygenase_dom"/>
</dbReference>
<dbReference type="GeneID" id="17267339"/>
<sequence length="236" mass="25456">MLRQLAWRGAARLRAPFPRQPLPAAALYSLERLGYAVVPGWLRAADTAALLADALALEAAGVPRAAGVGGVAESESSDWAVELKTELRRAASVWIHEPPLSLHGAPAARLALLSTAEALRAELLDAGCTARPLDTEATSLAYLYYPAGGFYRRHRDTPPAPSPTGEHREVSLLLYLDPVWRPDWGGALRIFAKPAPVDVQPEAGTLVLMHSPLLEHEVLETSRARHCVVGWLCSVT</sequence>
<dbReference type="RefSeq" id="XP_005774057.1">
    <property type="nucleotide sequence ID" value="XM_005774000.1"/>
</dbReference>
<evidence type="ECO:0000256" key="5">
    <source>
        <dbReference type="ARBA" id="ARBA00023002"/>
    </source>
</evidence>
<organism evidence="8 9">
    <name type="scientific">Emiliania huxleyi (strain CCMP1516)</name>
    <dbReference type="NCBI Taxonomy" id="280463"/>
    <lineage>
        <taxon>Eukaryota</taxon>
        <taxon>Haptista</taxon>
        <taxon>Haptophyta</taxon>
        <taxon>Prymnesiophyceae</taxon>
        <taxon>Isochrysidales</taxon>
        <taxon>Noelaerhabdaceae</taxon>
        <taxon>Emiliania</taxon>
    </lineage>
</organism>
<dbReference type="InterPro" id="IPR051559">
    <property type="entry name" value="HIF_prolyl_hydroxylases"/>
</dbReference>
<dbReference type="GO" id="GO:0071456">
    <property type="term" value="P:cellular response to hypoxia"/>
    <property type="evidence" value="ECO:0007669"/>
    <property type="project" value="TreeGrafter"/>
</dbReference>
<evidence type="ECO:0000313" key="9">
    <source>
        <dbReference type="Proteomes" id="UP000013827"/>
    </source>
</evidence>
<dbReference type="AlphaFoldDB" id="A0A0D3KTI4"/>
<keyword evidence="6" id="KW-0408">Iron</keyword>
<dbReference type="Pfam" id="PF13640">
    <property type="entry name" value="2OG-FeII_Oxy_3"/>
    <property type="match status" value="1"/>
</dbReference>
<dbReference type="InterPro" id="IPR044862">
    <property type="entry name" value="Pro_4_hyd_alph_FE2OG_OXY"/>
</dbReference>
<evidence type="ECO:0000259" key="7">
    <source>
        <dbReference type="PROSITE" id="PS51471"/>
    </source>
</evidence>
<dbReference type="STRING" id="2903.R1FZX1"/>
<dbReference type="Proteomes" id="UP000013827">
    <property type="component" value="Unassembled WGS sequence"/>
</dbReference>
<dbReference type="PANTHER" id="PTHR12907">
    <property type="entry name" value="EGL NINE HOMOLOG-RELATED"/>
    <property type="match status" value="1"/>
</dbReference>
<dbReference type="EnsemblProtists" id="EOD21628">
    <property type="protein sequence ID" value="EOD21628"/>
    <property type="gene ID" value="EMIHUDRAFT_207579"/>
</dbReference>
<evidence type="ECO:0000256" key="6">
    <source>
        <dbReference type="ARBA" id="ARBA00023004"/>
    </source>
</evidence>
<dbReference type="EnsemblProtists" id="EOD39069">
    <property type="protein sequence ID" value="EOD39069"/>
    <property type="gene ID" value="EMIHUDRAFT_223950"/>
</dbReference>
<dbReference type="KEGG" id="ehx:EMIHUDRAFT_223950"/>
<keyword evidence="2" id="KW-0479">Metal-binding</keyword>
<dbReference type="Gene3D" id="2.60.120.620">
    <property type="entry name" value="q2cbj1_9rhob like domain"/>
    <property type="match status" value="1"/>
</dbReference>
<dbReference type="PANTHER" id="PTHR12907:SF26">
    <property type="entry name" value="HIF PROLYL HYDROXYLASE, ISOFORM C"/>
    <property type="match status" value="1"/>
</dbReference>
<comment type="cofactor">
    <cofactor evidence="1">
        <name>L-ascorbate</name>
        <dbReference type="ChEBI" id="CHEBI:38290"/>
    </cofactor>
</comment>
<evidence type="ECO:0000313" key="8">
    <source>
        <dbReference type="EnsemblProtists" id="EOD39069"/>
    </source>
</evidence>
<protein>
    <recommendedName>
        <fullName evidence="7">Fe2OG dioxygenase domain-containing protein</fullName>
    </recommendedName>
</protein>
<evidence type="ECO:0000256" key="2">
    <source>
        <dbReference type="ARBA" id="ARBA00022723"/>
    </source>
</evidence>
<keyword evidence="4" id="KW-0223">Dioxygenase</keyword>
<feature type="domain" description="Fe2OG dioxygenase" evidence="7">
    <location>
        <begin position="136"/>
        <end position="234"/>
    </location>
</feature>
<reference evidence="8" key="2">
    <citation type="submission" date="2024-10" db="UniProtKB">
        <authorList>
            <consortium name="EnsemblProtists"/>
        </authorList>
    </citation>
    <scope>IDENTIFICATION</scope>
</reference>
<evidence type="ECO:0000256" key="4">
    <source>
        <dbReference type="ARBA" id="ARBA00022964"/>
    </source>
</evidence>
<keyword evidence="3" id="KW-0847">Vitamin C</keyword>
<dbReference type="GO" id="GO:0031543">
    <property type="term" value="F:peptidyl-proline dioxygenase activity"/>
    <property type="evidence" value="ECO:0007669"/>
    <property type="project" value="TreeGrafter"/>
</dbReference>
<dbReference type="RefSeq" id="XP_005791498.1">
    <property type="nucleotide sequence ID" value="XM_005791441.1"/>
</dbReference>
<dbReference type="GeneID" id="17284340"/>
<reference evidence="9" key="1">
    <citation type="journal article" date="2013" name="Nature">
        <title>Pan genome of the phytoplankton Emiliania underpins its global distribution.</title>
        <authorList>
            <person name="Read B.A."/>
            <person name="Kegel J."/>
            <person name="Klute M.J."/>
            <person name="Kuo A."/>
            <person name="Lefebvre S.C."/>
            <person name="Maumus F."/>
            <person name="Mayer C."/>
            <person name="Miller J."/>
            <person name="Monier A."/>
            <person name="Salamov A."/>
            <person name="Young J."/>
            <person name="Aguilar M."/>
            <person name="Claverie J.M."/>
            <person name="Frickenhaus S."/>
            <person name="Gonzalez K."/>
            <person name="Herman E.K."/>
            <person name="Lin Y.C."/>
            <person name="Napier J."/>
            <person name="Ogata H."/>
            <person name="Sarno A.F."/>
            <person name="Shmutz J."/>
            <person name="Schroeder D."/>
            <person name="de Vargas C."/>
            <person name="Verret F."/>
            <person name="von Dassow P."/>
            <person name="Valentin K."/>
            <person name="Van de Peer Y."/>
            <person name="Wheeler G."/>
            <person name="Dacks J.B."/>
            <person name="Delwiche C.F."/>
            <person name="Dyhrman S.T."/>
            <person name="Glockner G."/>
            <person name="John U."/>
            <person name="Richards T."/>
            <person name="Worden A.Z."/>
            <person name="Zhang X."/>
            <person name="Grigoriev I.V."/>
            <person name="Allen A.E."/>
            <person name="Bidle K."/>
            <person name="Borodovsky M."/>
            <person name="Bowler C."/>
            <person name="Brownlee C."/>
            <person name="Cock J.M."/>
            <person name="Elias M."/>
            <person name="Gladyshev V.N."/>
            <person name="Groth M."/>
            <person name="Guda C."/>
            <person name="Hadaegh A."/>
            <person name="Iglesias-Rodriguez M.D."/>
            <person name="Jenkins J."/>
            <person name="Jones B.M."/>
            <person name="Lawson T."/>
            <person name="Leese F."/>
            <person name="Lindquist E."/>
            <person name="Lobanov A."/>
            <person name="Lomsadze A."/>
            <person name="Malik S.B."/>
            <person name="Marsh M.E."/>
            <person name="Mackinder L."/>
            <person name="Mock T."/>
            <person name="Mueller-Roeber B."/>
            <person name="Pagarete A."/>
            <person name="Parker M."/>
            <person name="Probert I."/>
            <person name="Quesneville H."/>
            <person name="Raines C."/>
            <person name="Rensing S.A."/>
            <person name="Riano-Pachon D.M."/>
            <person name="Richier S."/>
            <person name="Rokitta S."/>
            <person name="Shiraiwa Y."/>
            <person name="Soanes D.M."/>
            <person name="van der Giezen M."/>
            <person name="Wahlund T.M."/>
            <person name="Williams B."/>
            <person name="Wilson W."/>
            <person name="Wolfe G."/>
            <person name="Wurch L.L."/>
        </authorList>
    </citation>
    <scope>NUCLEOTIDE SEQUENCE</scope>
</reference>
<dbReference type="HOGENOM" id="CLU_1177276_0_0_1"/>
<keyword evidence="5" id="KW-0560">Oxidoreductase</keyword>
<dbReference type="GO" id="GO:0031418">
    <property type="term" value="F:L-ascorbic acid binding"/>
    <property type="evidence" value="ECO:0007669"/>
    <property type="project" value="UniProtKB-KW"/>
</dbReference>
<dbReference type="KEGG" id="ehx:EMIHUDRAFT_207579"/>
<dbReference type="GO" id="GO:0008198">
    <property type="term" value="F:ferrous iron binding"/>
    <property type="evidence" value="ECO:0007669"/>
    <property type="project" value="TreeGrafter"/>
</dbReference>